<dbReference type="OrthoDB" id="272806at2"/>
<feature type="domain" description="VWFA" evidence="3">
    <location>
        <begin position="180"/>
        <end position="349"/>
    </location>
</feature>
<protein>
    <recommendedName>
        <fullName evidence="3">VWFA domain-containing protein</fullName>
    </recommendedName>
</protein>
<accession>A0A517QJ21</accession>
<dbReference type="KEGG" id="tpol:Mal48_08510"/>
<feature type="region of interest" description="Disordered" evidence="1">
    <location>
        <begin position="67"/>
        <end position="94"/>
    </location>
</feature>
<reference evidence="4 5" key="1">
    <citation type="submission" date="2019-02" db="EMBL/GenBank/DDBJ databases">
        <title>Deep-cultivation of Planctomycetes and their phenomic and genomic characterization uncovers novel biology.</title>
        <authorList>
            <person name="Wiegand S."/>
            <person name="Jogler M."/>
            <person name="Boedeker C."/>
            <person name="Pinto D."/>
            <person name="Vollmers J."/>
            <person name="Rivas-Marin E."/>
            <person name="Kohn T."/>
            <person name="Peeters S.H."/>
            <person name="Heuer A."/>
            <person name="Rast P."/>
            <person name="Oberbeckmann S."/>
            <person name="Bunk B."/>
            <person name="Jeske O."/>
            <person name="Meyerdierks A."/>
            <person name="Storesund J.E."/>
            <person name="Kallscheuer N."/>
            <person name="Luecker S."/>
            <person name="Lage O.M."/>
            <person name="Pohl T."/>
            <person name="Merkel B.J."/>
            <person name="Hornburger P."/>
            <person name="Mueller R.-W."/>
            <person name="Bruemmer F."/>
            <person name="Labrenz M."/>
            <person name="Spormann A.M."/>
            <person name="Op den Camp H."/>
            <person name="Overmann J."/>
            <person name="Amann R."/>
            <person name="Jetten M.S.M."/>
            <person name="Mascher T."/>
            <person name="Medema M.H."/>
            <person name="Devos D.P."/>
            <person name="Kaster A.-K."/>
            <person name="Ovreas L."/>
            <person name="Rohde M."/>
            <person name="Galperin M.Y."/>
            <person name="Jogler C."/>
        </authorList>
    </citation>
    <scope>NUCLEOTIDE SEQUENCE [LARGE SCALE GENOMIC DNA]</scope>
    <source>
        <strain evidence="4 5">Mal48</strain>
    </source>
</reference>
<dbReference type="PROSITE" id="PS50234">
    <property type="entry name" value="VWFA"/>
    <property type="match status" value="1"/>
</dbReference>
<evidence type="ECO:0000256" key="1">
    <source>
        <dbReference type="SAM" id="MobiDB-lite"/>
    </source>
</evidence>
<evidence type="ECO:0000259" key="3">
    <source>
        <dbReference type="PROSITE" id="PS50234"/>
    </source>
</evidence>
<keyword evidence="2" id="KW-0812">Transmembrane</keyword>
<dbReference type="RefSeq" id="WP_145196328.1">
    <property type="nucleotide sequence ID" value="NZ_CP036267.1"/>
</dbReference>
<dbReference type="Proteomes" id="UP000315724">
    <property type="component" value="Chromosome"/>
</dbReference>
<keyword evidence="2" id="KW-1133">Transmembrane helix</keyword>
<dbReference type="InterPro" id="IPR002035">
    <property type="entry name" value="VWF_A"/>
</dbReference>
<dbReference type="EMBL" id="CP036267">
    <property type="protein sequence ID" value="QDT31616.1"/>
    <property type="molecule type" value="Genomic_DNA"/>
</dbReference>
<evidence type="ECO:0000313" key="5">
    <source>
        <dbReference type="Proteomes" id="UP000315724"/>
    </source>
</evidence>
<dbReference type="InterPro" id="IPR036465">
    <property type="entry name" value="vWFA_dom_sf"/>
</dbReference>
<dbReference type="AlphaFoldDB" id="A0A517QJ21"/>
<keyword evidence="2" id="KW-0472">Membrane</keyword>
<evidence type="ECO:0000256" key="2">
    <source>
        <dbReference type="SAM" id="Phobius"/>
    </source>
</evidence>
<feature type="compositionally biased region" description="Acidic residues" evidence="1">
    <location>
        <begin position="81"/>
        <end position="93"/>
    </location>
</feature>
<keyword evidence="5" id="KW-1185">Reference proteome</keyword>
<gene>
    <name evidence="4" type="ORF">Mal48_08510</name>
</gene>
<feature type="transmembrane region" description="Helical" evidence="2">
    <location>
        <begin position="29"/>
        <end position="49"/>
    </location>
</feature>
<dbReference type="SUPFAM" id="SSF53300">
    <property type="entry name" value="vWA-like"/>
    <property type="match status" value="1"/>
</dbReference>
<proteinExistence type="predicted"/>
<dbReference type="Gene3D" id="3.40.50.410">
    <property type="entry name" value="von Willebrand factor, type A domain"/>
    <property type="match status" value="1"/>
</dbReference>
<name>A0A517QJ21_9PLAN</name>
<sequence length="349" mass="37925">MKRMSNPSLESSHSRLTDWLRPHLRWVTVPSWVLSALFHIMVAGVVVLLSQLPSCQADMAGDDGEAFRDVGIRTRPSAAETETDTETESEDSPAELAYENPLTAQEPVVENSPPVALELPTMQLAPPTIGAGSIPIPKTLANNDLLQPSEAGGTPTISKGTGAPFAGGTSFLGIEDVGKRFAYVIDRSFSMDNDGALQAAKAELQASLSRLDETQQFQVIFYSGTVKLLEPRNSPNNMFWGTDAQRMQVSGRLRSILADGGTRHLPAIMKALEGNPDVIYLLTDGASEQALSAAELNQIKKRNHGGARIHCIEFGRSRAPALDGEGNFLRKLAKQNNGQYLYRNVKRTR</sequence>
<organism evidence="4 5">
    <name type="scientific">Thalassoglobus polymorphus</name>
    <dbReference type="NCBI Taxonomy" id="2527994"/>
    <lineage>
        <taxon>Bacteria</taxon>
        <taxon>Pseudomonadati</taxon>
        <taxon>Planctomycetota</taxon>
        <taxon>Planctomycetia</taxon>
        <taxon>Planctomycetales</taxon>
        <taxon>Planctomycetaceae</taxon>
        <taxon>Thalassoglobus</taxon>
    </lineage>
</organism>
<evidence type="ECO:0000313" key="4">
    <source>
        <dbReference type="EMBL" id="QDT31616.1"/>
    </source>
</evidence>